<evidence type="ECO:0000313" key="9">
    <source>
        <dbReference type="EMBL" id="MBE5728254.1"/>
    </source>
</evidence>
<keyword evidence="3 8" id="KW-0540">Nuclease</keyword>
<dbReference type="GO" id="GO:0030677">
    <property type="term" value="C:ribonuclease P complex"/>
    <property type="evidence" value="ECO:0007669"/>
    <property type="project" value="UniProtKB-UniRule"/>
</dbReference>
<evidence type="ECO:0000256" key="8">
    <source>
        <dbReference type="HAMAP-Rule" id="MF_00757"/>
    </source>
</evidence>
<feature type="binding site" evidence="8">
    <location>
        <position position="61"/>
    </location>
    <ligand>
        <name>Zn(2+)</name>
        <dbReference type="ChEBI" id="CHEBI:29105"/>
    </ligand>
</feature>
<dbReference type="Gene3D" id="6.20.50.20">
    <property type="match status" value="1"/>
</dbReference>
<feature type="binding site" evidence="8">
    <location>
        <position position="58"/>
    </location>
    <ligand>
        <name>Zn(2+)</name>
        <dbReference type="ChEBI" id="CHEBI:29105"/>
    </ligand>
</feature>
<dbReference type="HAMAP" id="MF_00757">
    <property type="entry name" value="RNase_P_4"/>
    <property type="match status" value="1"/>
</dbReference>
<dbReference type="PANTHER" id="PTHR14742:SF0">
    <property type="entry name" value="RIBONUCLEASE P PROTEIN SUBUNIT P21"/>
    <property type="match status" value="1"/>
</dbReference>
<dbReference type="InterPro" id="IPR016432">
    <property type="entry name" value="RNP4"/>
</dbReference>
<evidence type="ECO:0000256" key="6">
    <source>
        <dbReference type="ARBA" id="ARBA00022801"/>
    </source>
</evidence>
<dbReference type="Proteomes" id="UP000718571">
    <property type="component" value="Unassembled WGS sequence"/>
</dbReference>
<dbReference type="GO" id="GO:0004526">
    <property type="term" value="F:ribonuclease P activity"/>
    <property type="evidence" value="ECO:0007669"/>
    <property type="project" value="UniProtKB-UniRule"/>
</dbReference>
<evidence type="ECO:0000256" key="5">
    <source>
        <dbReference type="ARBA" id="ARBA00022759"/>
    </source>
</evidence>
<accession>A0A8T3UZK1</accession>
<comment type="subunit">
    <text evidence="8">Consists of a catalytic RNA component and at least 4-5 protein subunits.</text>
</comment>
<keyword evidence="4 8" id="KW-0479">Metal-binding</keyword>
<feature type="binding site" evidence="8">
    <location>
        <position position="87"/>
    </location>
    <ligand>
        <name>Zn(2+)</name>
        <dbReference type="ChEBI" id="CHEBI:29105"/>
    </ligand>
</feature>
<dbReference type="PIRSF" id="PIRSF004878">
    <property type="entry name" value="RNase_P_4"/>
    <property type="match status" value="1"/>
</dbReference>
<evidence type="ECO:0000256" key="7">
    <source>
        <dbReference type="ARBA" id="ARBA00022833"/>
    </source>
</evidence>
<dbReference type="EC" id="3.1.26.5" evidence="8"/>
<dbReference type="EMBL" id="JADFAR010000002">
    <property type="protein sequence ID" value="MBE5728254.1"/>
    <property type="molecule type" value="Genomic_DNA"/>
</dbReference>
<evidence type="ECO:0000256" key="4">
    <source>
        <dbReference type="ARBA" id="ARBA00022723"/>
    </source>
</evidence>
<comment type="subcellular location">
    <subcellularLocation>
        <location evidence="8">Cytoplasm</location>
    </subcellularLocation>
</comment>
<keyword evidence="7 8" id="KW-0862">Zinc</keyword>
<dbReference type="Gene3D" id="1.20.5.420">
    <property type="entry name" value="Immunoglobulin FC, subunit C"/>
    <property type="match status" value="1"/>
</dbReference>
<keyword evidence="1 8" id="KW-0963">Cytoplasm</keyword>
<dbReference type="GO" id="GO:0001682">
    <property type="term" value="P:tRNA 5'-leader removal"/>
    <property type="evidence" value="ECO:0007669"/>
    <property type="project" value="UniProtKB-UniRule"/>
</dbReference>
<keyword evidence="6 8" id="KW-0378">Hydrolase</keyword>
<comment type="catalytic activity">
    <reaction evidence="8">
        <text>Endonucleolytic cleavage of RNA, removing 5'-extranucleotides from tRNA precursor.</text>
        <dbReference type="EC" id="3.1.26.5"/>
    </reaction>
</comment>
<evidence type="ECO:0000256" key="3">
    <source>
        <dbReference type="ARBA" id="ARBA00022722"/>
    </source>
</evidence>
<protein>
    <recommendedName>
        <fullName evidence="8">Ribonuclease P protein component 4</fullName>
        <shortName evidence="8">RNase P component 4</shortName>
        <ecNumber evidence="8">3.1.26.5</ecNumber>
    </recommendedName>
    <alternativeName>
        <fullName evidence="8">Rpp21</fullName>
    </alternativeName>
</protein>
<dbReference type="AlphaFoldDB" id="A0A8T3UZK1"/>
<evidence type="ECO:0000256" key="2">
    <source>
        <dbReference type="ARBA" id="ARBA00022694"/>
    </source>
</evidence>
<reference evidence="9 10" key="1">
    <citation type="submission" date="2020-09" db="EMBL/GenBank/DDBJ databases">
        <title>Genomic characterization of a novel Parvarchaeota family in acid mine drainage sediments.</title>
        <authorList>
            <person name="Luo Z.-H."/>
        </authorList>
    </citation>
    <scope>NUCLEOTIDE SEQUENCE [LARGE SCALE GENOMIC DNA]</scope>
    <source>
        <strain evidence="9">MAS1_bins.189</strain>
    </source>
</reference>
<name>A0A8T3UZK1_9ARCH</name>
<comment type="function">
    <text evidence="8">Part of ribonuclease P, a protein complex that generates mature tRNA molecules by cleaving their 5'-ends.</text>
</comment>
<keyword evidence="2 8" id="KW-0819">tRNA processing</keyword>
<dbReference type="Pfam" id="PF04032">
    <property type="entry name" value="Rpr2"/>
    <property type="match status" value="1"/>
</dbReference>
<feature type="binding site" evidence="8">
    <location>
        <position position="84"/>
    </location>
    <ligand>
        <name>Zn(2+)</name>
        <dbReference type="ChEBI" id="CHEBI:29105"/>
    </ligand>
</feature>
<dbReference type="InterPro" id="IPR007175">
    <property type="entry name" value="Rpr2/Snm1/Rpp21"/>
</dbReference>
<proteinExistence type="inferred from homology"/>
<evidence type="ECO:0000313" key="10">
    <source>
        <dbReference type="Proteomes" id="UP000718571"/>
    </source>
</evidence>
<evidence type="ECO:0000256" key="1">
    <source>
        <dbReference type="ARBA" id="ARBA00022490"/>
    </source>
</evidence>
<dbReference type="GO" id="GO:0005737">
    <property type="term" value="C:cytoplasm"/>
    <property type="evidence" value="ECO:0007669"/>
    <property type="project" value="UniProtKB-SubCell"/>
</dbReference>
<organism evidence="9 10">
    <name type="scientific">Candidatus Acidifodinimicrobium mancum</name>
    <dbReference type="NCBI Taxonomy" id="2898728"/>
    <lineage>
        <taxon>Archaea</taxon>
        <taxon>Candidatus Parvarchaeota</taxon>
        <taxon>Candidatus Acidifodinimicrobiaceae</taxon>
        <taxon>Candidatus Acidifodinimicrobium</taxon>
    </lineage>
</organism>
<keyword evidence="5 8" id="KW-0255">Endonuclease</keyword>
<gene>
    <name evidence="8" type="primary">rnp4</name>
    <name evidence="9" type="ORF">IHE51_00100</name>
</gene>
<comment type="similarity">
    <text evidence="8">Belongs to the eukaryotic/archaeal RNase P protein component 4 family.</text>
</comment>
<sequence length="99" mass="11583">MLTKSKKYLSEDVEYLLGRAKELRKSDRELADRYAMIAYNMITKNKLGMRREQKLLICKNCNRLLIPGDTAVVRLYKGAVTYKCLNCGKTVRISYEKRK</sequence>
<dbReference type="PANTHER" id="PTHR14742">
    <property type="entry name" value="RIBONUCLEASE P SUBUNIT P21"/>
    <property type="match status" value="1"/>
</dbReference>
<comment type="caution">
    <text evidence="9">The sequence shown here is derived from an EMBL/GenBank/DDBJ whole genome shotgun (WGS) entry which is preliminary data.</text>
</comment>
<dbReference type="GO" id="GO:0008270">
    <property type="term" value="F:zinc ion binding"/>
    <property type="evidence" value="ECO:0007669"/>
    <property type="project" value="UniProtKB-UniRule"/>
</dbReference>
<comment type="cofactor">
    <cofactor evidence="8">
        <name>Zn(2+)</name>
        <dbReference type="ChEBI" id="CHEBI:29105"/>
    </cofactor>
    <text evidence="8">Binds 1 zinc ion per subunit.</text>
</comment>